<dbReference type="Proteomes" id="UP000518605">
    <property type="component" value="Unassembled WGS sequence"/>
</dbReference>
<dbReference type="PANTHER" id="PTHR35789:SF1">
    <property type="entry name" value="SPORE GERMINATION PROTEIN B3"/>
    <property type="match status" value="1"/>
</dbReference>
<evidence type="ECO:0000256" key="8">
    <source>
        <dbReference type="SAM" id="SignalP"/>
    </source>
</evidence>
<comment type="subcellular location">
    <subcellularLocation>
        <location evidence="1">Membrane</location>
        <topology evidence="1">Lipid-anchor</topology>
    </subcellularLocation>
</comment>
<evidence type="ECO:0000259" key="9">
    <source>
        <dbReference type="Pfam" id="PF05504"/>
    </source>
</evidence>
<dbReference type="Pfam" id="PF05504">
    <property type="entry name" value="Spore_GerAC"/>
    <property type="match status" value="1"/>
</dbReference>
<keyword evidence="4 8" id="KW-0732">Signal</keyword>
<reference evidence="11 12" key="1">
    <citation type="submission" date="2020-08" db="EMBL/GenBank/DDBJ databases">
        <title>Genomic Encyclopedia of Type Strains, Phase III (KMG-III): the genomes of soil and plant-associated and newly described type strains.</title>
        <authorList>
            <person name="Whitman W."/>
        </authorList>
    </citation>
    <scope>NUCLEOTIDE SEQUENCE [LARGE SCALE GENOMIC DNA]</scope>
    <source>
        <strain evidence="11 12">CECT 8234</strain>
    </source>
</reference>
<evidence type="ECO:0000313" key="12">
    <source>
        <dbReference type="Proteomes" id="UP000518605"/>
    </source>
</evidence>
<feature type="chain" id="PRO_5031030949" evidence="8">
    <location>
        <begin position="25"/>
        <end position="386"/>
    </location>
</feature>
<evidence type="ECO:0000256" key="1">
    <source>
        <dbReference type="ARBA" id="ARBA00004635"/>
    </source>
</evidence>
<name>A0A7W5C9M1_9BACL</name>
<accession>A0A7W5C9M1</accession>
<organism evidence="11 12">
    <name type="scientific">Paenibacillus endophyticus</name>
    <dbReference type="NCBI Taxonomy" id="1294268"/>
    <lineage>
        <taxon>Bacteria</taxon>
        <taxon>Bacillati</taxon>
        <taxon>Bacillota</taxon>
        <taxon>Bacilli</taxon>
        <taxon>Bacillales</taxon>
        <taxon>Paenibacillaceae</taxon>
        <taxon>Paenibacillus</taxon>
    </lineage>
</organism>
<protein>
    <submittedName>
        <fullName evidence="11">Ger(X)C family germination protein</fullName>
    </submittedName>
</protein>
<dbReference type="InterPro" id="IPR008844">
    <property type="entry name" value="Spore_GerAC-like"/>
</dbReference>
<keyword evidence="3" id="KW-0309">Germination</keyword>
<evidence type="ECO:0000256" key="5">
    <source>
        <dbReference type="ARBA" id="ARBA00023136"/>
    </source>
</evidence>
<comment type="similarity">
    <text evidence="2">Belongs to the GerABKC lipoprotein family.</text>
</comment>
<evidence type="ECO:0000313" key="11">
    <source>
        <dbReference type="EMBL" id="MBB3153696.1"/>
    </source>
</evidence>
<dbReference type="GO" id="GO:0009847">
    <property type="term" value="P:spore germination"/>
    <property type="evidence" value="ECO:0007669"/>
    <property type="project" value="InterPro"/>
</dbReference>
<evidence type="ECO:0000259" key="10">
    <source>
        <dbReference type="Pfam" id="PF25198"/>
    </source>
</evidence>
<dbReference type="NCBIfam" id="TIGR02887">
    <property type="entry name" value="spore_ger_x_C"/>
    <property type="match status" value="1"/>
</dbReference>
<dbReference type="InterPro" id="IPR057336">
    <property type="entry name" value="GerAC_N"/>
</dbReference>
<dbReference type="GO" id="GO:0016020">
    <property type="term" value="C:membrane"/>
    <property type="evidence" value="ECO:0007669"/>
    <property type="project" value="UniProtKB-SubCell"/>
</dbReference>
<evidence type="ECO:0000256" key="4">
    <source>
        <dbReference type="ARBA" id="ARBA00022729"/>
    </source>
</evidence>
<evidence type="ECO:0000256" key="6">
    <source>
        <dbReference type="ARBA" id="ARBA00023139"/>
    </source>
</evidence>
<evidence type="ECO:0000256" key="3">
    <source>
        <dbReference type="ARBA" id="ARBA00022544"/>
    </source>
</evidence>
<dbReference type="Pfam" id="PF25198">
    <property type="entry name" value="Spore_GerAC_N"/>
    <property type="match status" value="1"/>
</dbReference>
<proteinExistence type="inferred from homology"/>
<dbReference type="InterPro" id="IPR038501">
    <property type="entry name" value="Spore_GerAC_C_sf"/>
</dbReference>
<evidence type="ECO:0000256" key="2">
    <source>
        <dbReference type="ARBA" id="ARBA00007886"/>
    </source>
</evidence>
<dbReference type="AlphaFoldDB" id="A0A7W5C9M1"/>
<keyword evidence="12" id="KW-1185">Reference proteome</keyword>
<dbReference type="Gene3D" id="3.30.300.210">
    <property type="entry name" value="Nutrient germinant receptor protein C, domain 3"/>
    <property type="match status" value="1"/>
</dbReference>
<keyword evidence="7" id="KW-0449">Lipoprotein</keyword>
<gene>
    <name evidence="11" type="ORF">FHS16_003771</name>
</gene>
<keyword evidence="5" id="KW-0472">Membrane</keyword>
<dbReference type="PANTHER" id="PTHR35789">
    <property type="entry name" value="SPORE GERMINATION PROTEIN B3"/>
    <property type="match status" value="1"/>
</dbReference>
<feature type="signal peptide" evidence="8">
    <location>
        <begin position="1"/>
        <end position="24"/>
    </location>
</feature>
<feature type="domain" description="Spore germination GerAC-like C-terminal" evidence="9">
    <location>
        <begin position="212"/>
        <end position="378"/>
    </location>
</feature>
<sequence length="386" mass="43601">MMRMNTVKIILSICLLTCTAGCSADVTEISDIALVTATGIDYDKKTKKYTFTSYCLLPTTTSTANTGKLSDWVVSASGSSILDAAKKLRSQVGKTLIWQHNKFIIIGEGAARYSFYEIMDFMIRNRQIRITSFLFVSKGRAVNLLHMNTETEDLLSNDLLGKVRNEKDWGRSISQSIQNIANWNTDPYRGFVAGKISKSRHSFKSKDALSLSGGSVFNHGKWVGWLDEQDVLVVHLLSDKSKWKNLTFSESFPFHDSNVTLHFKLDKQSIQCRDTDGPTVDIHLSLTSTVGEIEHYLSVDKLDTIIQLEHAASTFLENKIKHSLSHFQKDLNVDVIGFSDLFYQHYPKEWAALKHKWSDIYPTIPVQAHVTVKIDKLGLNQYLGDH</sequence>
<dbReference type="EMBL" id="JACHXW010000011">
    <property type="protein sequence ID" value="MBB3153696.1"/>
    <property type="molecule type" value="Genomic_DNA"/>
</dbReference>
<comment type="caution">
    <text evidence="11">The sequence shown here is derived from an EMBL/GenBank/DDBJ whole genome shotgun (WGS) entry which is preliminary data.</text>
</comment>
<keyword evidence="6" id="KW-0564">Palmitate</keyword>
<feature type="domain" description="Spore germination protein N-terminal" evidence="10">
    <location>
        <begin position="25"/>
        <end position="194"/>
    </location>
</feature>
<dbReference type="InterPro" id="IPR046953">
    <property type="entry name" value="Spore_GerAC-like_C"/>
</dbReference>
<evidence type="ECO:0000256" key="7">
    <source>
        <dbReference type="ARBA" id="ARBA00023288"/>
    </source>
</evidence>
<dbReference type="RefSeq" id="WP_183565772.1">
    <property type="nucleotide sequence ID" value="NZ_CBCSLB010000010.1"/>
</dbReference>